<proteinExistence type="predicted"/>
<evidence type="ECO:0000313" key="3">
    <source>
        <dbReference type="Proteomes" id="UP000297716"/>
    </source>
</evidence>
<dbReference type="EMBL" id="SKBN01000015">
    <property type="protein sequence ID" value="TGJ87343.1"/>
    <property type="molecule type" value="Genomic_DNA"/>
</dbReference>
<evidence type="ECO:0000313" key="2">
    <source>
        <dbReference type="EMBL" id="TGJ87343.1"/>
    </source>
</evidence>
<evidence type="ECO:0008006" key="4">
    <source>
        <dbReference type="Google" id="ProtNLM"/>
    </source>
</evidence>
<dbReference type="Proteomes" id="UP000297716">
    <property type="component" value="Unassembled WGS sequence"/>
</dbReference>
<organism evidence="2 3">
    <name type="scientific">Xylaria hypoxylon</name>
    <dbReference type="NCBI Taxonomy" id="37992"/>
    <lineage>
        <taxon>Eukaryota</taxon>
        <taxon>Fungi</taxon>
        <taxon>Dikarya</taxon>
        <taxon>Ascomycota</taxon>
        <taxon>Pezizomycotina</taxon>
        <taxon>Sordariomycetes</taxon>
        <taxon>Xylariomycetidae</taxon>
        <taxon>Xylariales</taxon>
        <taxon>Xylariaceae</taxon>
        <taxon>Xylaria</taxon>
    </lineage>
</organism>
<dbReference type="AlphaFoldDB" id="A0A4Z0Z8Q7"/>
<evidence type="ECO:0000256" key="1">
    <source>
        <dbReference type="SAM" id="MobiDB-lite"/>
    </source>
</evidence>
<reference evidence="2 3" key="1">
    <citation type="submission" date="2019-03" db="EMBL/GenBank/DDBJ databases">
        <title>Draft genome sequence of Xylaria hypoxylon DSM 108379, a ubiquitous saprotrophic-parasitic fungi on hardwood.</title>
        <authorList>
            <person name="Buettner E."/>
            <person name="Leonhardt S."/>
            <person name="Gebauer A.M."/>
            <person name="Liers C."/>
            <person name="Hofrichter M."/>
            <person name="Kellner H."/>
        </authorList>
    </citation>
    <scope>NUCLEOTIDE SEQUENCE [LARGE SCALE GENOMIC DNA]</scope>
    <source>
        <strain evidence="2 3">DSM 108379</strain>
    </source>
</reference>
<name>A0A4Z0Z8Q7_9PEZI</name>
<keyword evidence="3" id="KW-1185">Reference proteome</keyword>
<dbReference type="OrthoDB" id="4765118at2759"/>
<gene>
    <name evidence="2" type="ORF">E0Z10_g1491</name>
</gene>
<sequence length="412" mass="46589">MSAHEERKELRRLGKEVASHFTSNPKFKFVGHAGLGRHGGTLILSEEASAEQEARHIIIKYSYGSLSPDKKSDADEDLRNEYRWLKRLRGAEHIGQLIDLADCSLLIPGLSDGEDTYEESVQRQKDEEAAADDGSQPPTAAPVRRCPTFALEYLTYGTMWNFHLKLFRSGQLWIPSRLLWRIWLCMVRQCVGMAFPPDIPDDEYVGQVIREVMQDKPYSSIAQNSSHAENFMFSVAADLPGNEHEPDLPMVKIIDFGRGKIEDGEAAQRRLPENIVEYASKKNLFGAAQVMMRLCCVYTIEEDSFNIRRSTVPYTWTDASGSHTIQTRAPDVIIQNAIVDPQLRHLLVRIMAHPYASKPSLRDVLNETEIAITHGPDHPGLLTENAALLGVFETDYCVESFMQHWLYDAPES</sequence>
<feature type="region of interest" description="Disordered" evidence="1">
    <location>
        <begin position="116"/>
        <end position="142"/>
    </location>
</feature>
<protein>
    <recommendedName>
        <fullName evidence="4">Protein kinase domain-containing protein</fullName>
    </recommendedName>
</protein>
<comment type="caution">
    <text evidence="2">The sequence shown here is derived from an EMBL/GenBank/DDBJ whole genome shotgun (WGS) entry which is preliminary data.</text>
</comment>
<accession>A0A4Z0Z8Q7</accession>